<sequence>MCKYVGRVCAAAGTPSSTEITGTWGYFESVPSARADDLRRGRVVKAADVSSADRDWTQYYEPSDHYQIGREEIREFARSMKDAHLVHWDDEFAAKRGHTSLVAPLTFTARLAGTGLNWLMENVLTEYDTSAFVQTDQVFTYHRPLHAGDRLRLIMGLAPIRQKAGGDTITVSGLLVNEHDELIQTLQTTAAGRRGAQTEPALNAALTDVMMGDFVAPTTTSWSEIDGEPSFTDIAWDKPLDPSVPTFDDLAVGDELPTTTITLRRGDLVNYSGISADYNPIHWSDRVAEIIGLETTIAHGMLTMGMGSGFVTSWLGDPAAMRDYRVRFTGIAYVADDAPAEVEYTGRVKSLDSEAKTATIAIQATFRGKRIFGRAVATVQLR</sequence>
<protein>
    <submittedName>
        <fullName evidence="4">Acyl dehydratase</fullName>
    </submittedName>
</protein>
<dbReference type="Pfam" id="PF13452">
    <property type="entry name" value="FAS1_DH_region"/>
    <property type="match status" value="1"/>
</dbReference>
<evidence type="ECO:0000259" key="3">
    <source>
        <dbReference type="Pfam" id="PF13452"/>
    </source>
</evidence>
<dbReference type="Pfam" id="PF01575">
    <property type="entry name" value="MaoC_dehydratas"/>
    <property type="match status" value="1"/>
</dbReference>
<dbReference type="EMBL" id="JAMTCJ010000001">
    <property type="protein sequence ID" value="MCP2174219.1"/>
    <property type="molecule type" value="Genomic_DNA"/>
</dbReference>
<dbReference type="Proteomes" id="UP001206895">
    <property type="component" value="Unassembled WGS sequence"/>
</dbReference>
<reference evidence="4 5" key="1">
    <citation type="submission" date="2022-06" db="EMBL/GenBank/DDBJ databases">
        <title>Genomic Encyclopedia of Archaeal and Bacterial Type Strains, Phase II (KMG-II): from individual species to whole genera.</title>
        <authorList>
            <person name="Goeker M."/>
        </authorList>
    </citation>
    <scope>NUCLEOTIDE SEQUENCE [LARGE SCALE GENOMIC DNA]</scope>
    <source>
        <strain evidence="4 5">DSM 44693</strain>
    </source>
</reference>
<keyword evidence="5" id="KW-1185">Reference proteome</keyword>
<dbReference type="InterPro" id="IPR029069">
    <property type="entry name" value="HotDog_dom_sf"/>
</dbReference>
<dbReference type="PANTHER" id="PTHR43437">
    <property type="entry name" value="HYDROXYACYL-THIOESTER DEHYDRATASE TYPE 2, MITOCHONDRIAL-RELATED"/>
    <property type="match status" value="1"/>
</dbReference>
<dbReference type="CDD" id="cd03441">
    <property type="entry name" value="R_hydratase_like"/>
    <property type="match status" value="1"/>
</dbReference>
<accession>A0ABT1H7R3</accession>
<dbReference type="Gene3D" id="3.10.129.10">
    <property type="entry name" value="Hotdog Thioesterase"/>
    <property type="match status" value="2"/>
</dbReference>
<gene>
    <name evidence="4" type="ORF">LX13_000026</name>
</gene>
<comment type="similarity">
    <text evidence="1">Belongs to the enoyl-CoA hydratase/isomerase family.</text>
</comment>
<proteinExistence type="inferred from homology"/>
<evidence type="ECO:0000313" key="5">
    <source>
        <dbReference type="Proteomes" id="UP001206895"/>
    </source>
</evidence>
<dbReference type="PANTHER" id="PTHR43437:SF3">
    <property type="entry name" value="HYDROXYACYL-THIOESTER DEHYDRATASE TYPE 2, MITOCHONDRIAL"/>
    <property type="match status" value="1"/>
</dbReference>
<name>A0ABT1H7R3_9NOCA</name>
<feature type="domain" description="MaoC-like" evidence="2">
    <location>
        <begin position="257"/>
        <end position="356"/>
    </location>
</feature>
<dbReference type="InterPro" id="IPR039569">
    <property type="entry name" value="FAS1-like_DH_region"/>
</dbReference>
<comment type="caution">
    <text evidence="4">The sequence shown here is derived from an EMBL/GenBank/DDBJ whole genome shotgun (WGS) entry which is preliminary data.</text>
</comment>
<evidence type="ECO:0000256" key="1">
    <source>
        <dbReference type="ARBA" id="ARBA00005254"/>
    </source>
</evidence>
<dbReference type="SUPFAM" id="SSF54637">
    <property type="entry name" value="Thioesterase/thiol ester dehydrase-isomerase"/>
    <property type="match status" value="2"/>
</dbReference>
<dbReference type="InterPro" id="IPR050965">
    <property type="entry name" value="UPF0336/Enoyl-CoA_hydratase"/>
</dbReference>
<feature type="domain" description="FAS1-like dehydratase" evidence="3">
    <location>
        <begin position="64"/>
        <end position="185"/>
    </location>
</feature>
<dbReference type="InterPro" id="IPR002539">
    <property type="entry name" value="MaoC-like_dom"/>
</dbReference>
<organism evidence="4 5">
    <name type="scientific">Williamsia maris</name>
    <dbReference type="NCBI Taxonomy" id="72806"/>
    <lineage>
        <taxon>Bacteria</taxon>
        <taxon>Bacillati</taxon>
        <taxon>Actinomycetota</taxon>
        <taxon>Actinomycetes</taxon>
        <taxon>Mycobacteriales</taxon>
        <taxon>Nocardiaceae</taxon>
        <taxon>Williamsia</taxon>
    </lineage>
</organism>
<evidence type="ECO:0000259" key="2">
    <source>
        <dbReference type="Pfam" id="PF01575"/>
    </source>
</evidence>
<dbReference type="NCBIfam" id="NF040620">
    <property type="entry name" value="fused_HadA_HadB"/>
    <property type="match status" value="1"/>
</dbReference>
<evidence type="ECO:0000313" key="4">
    <source>
        <dbReference type="EMBL" id="MCP2174219.1"/>
    </source>
</evidence>